<comment type="caution">
    <text evidence="3">The sequence shown here is derived from an EMBL/GenBank/DDBJ whole genome shotgun (WGS) entry which is preliminary data.</text>
</comment>
<sequence length="206" mass="22832">MTGRGLRTADGVSTARRTVGETVVFFSHLLHLPSLCFFLFLITANRLATASLPVVRRAGWCWGHLEGQNAWTTRNDGYPLFVHTKLIELSPNQHCFISPLSSSSPTVSDLRFPSCLCFQAEVERRAGCMKRVTGNNRPGLVTTAGRVTGQEKTNHPKKEKTGTKKRKARGTELQTQTLQGDFFRGRVAGSNPLTQRHTNTHASTHM</sequence>
<dbReference type="EMBL" id="JAGPXD010000004">
    <property type="protein sequence ID" value="KAH7359040.1"/>
    <property type="molecule type" value="Genomic_DNA"/>
</dbReference>
<feature type="region of interest" description="Disordered" evidence="1">
    <location>
        <begin position="185"/>
        <end position="206"/>
    </location>
</feature>
<keyword evidence="2" id="KW-1133">Transmembrane helix</keyword>
<reference evidence="3" key="1">
    <citation type="journal article" date="2021" name="Nat. Commun.">
        <title>Genetic determinants of endophytism in the Arabidopsis root mycobiome.</title>
        <authorList>
            <person name="Mesny F."/>
            <person name="Miyauchi S."/>
            <person name="Thiergart T."/>
            <person name="Pickel B."/>
            <person name="Atanasova L."/>
            <person name="Karlsson M."/>
            <person name="Huettel B."/>
            <person name="Barry K.W."/>
            <person name="Haridas S."/>
            <person name="Chen C."/>
            <person name="Bauer D."/>
            <person name="Andreopoulos W."/>
            <person name="Pangilinan J."/>
            <person name="LaButti K."/>
            <person name="Riley R."/>
            <person name="Lipzen A."/>
            <person name="Clum A."/>
            <person name="Drula E."/>
            <person name="Henrissat B."/>
            <person name="Kohler A."/>
            <person name="Grigoriev I.V."/>
            <person name="Martin F.M."/>
            <person name="Hacquard S."/>
        </authorList>
    </citation>
    <scope>NUCLEOTIDE SEQUENCE</scope>
    <source>
        <strain evidence="3">MPI-CAGE-AT-0016</strain>
    </source>
</reference>
<evidence type="ECO:0000313" key="3">
    <source>
        <dbReference type="EMBL" id="KAH7359040.1"/>
    </source>
</evidence>
<dbReference type="Proteomes" id="UP000813385">
    <property type="component" value="Unassembled WGS sequence"/>
</dbReference>
<dbReference type="AlphaFoldDB" id="A0A8K0TI87"/>
<feature type="compositionally biased region" description="Basic and acidic residues" evidence="1">
    <location>
        <begin position="152"/>
        <end position="162"/>
    </location>
</feature>
<name>A0A8K0TI87_9PEZI</name>
<protein>
    <submittedName>
        <fullName evidence="3">Uncharacterized protein</fullName>
    </submittedName>
</protein>
<feature type="compositionally biased region" description="Polar residues" evidence="1">
    <location>
        <begin position="191"/>
        <end position="206"/>
    </location>
</feature>
<feature type="region of interest" description="Disordered" evidence="1">
    <location>
        <begin position="139"/>
        <end position="172"/>
    </location>
</feature>
<keyword evidence="4" id="KW-1185">Reference proteome</keyword>
<evidence type="ECO:0000256" key="2">
    <source>
        <dbReference type="SAM" id="Phobius"/>
    </source>
</evidence>
<gene>
    <name evidence="3" type="ORF">B0T11DRAFT_111290</name>
</gene>
<keyword evidence="2" id="KW-0812">Transmembrane</keyword>
<accession>A0A8K0TI87</accession>
<evidence type="ECO:0000313" key="4">
    <source>
        <dbReference type="Proteomes" id="UP000813385"/>
    </source>
</evidence>
<organism evidence="3 4">
    <name type="scientific">Plectosphaerella cucumerina</name>
    <dbReference type="NCBI Taxonomy" id="40658"/>
    <lineage>
        <taxon>Eukaryota</taxon>
        <taxon>Fungi</taxon>
        <taxon>Dikarya</taxon>
        <taxon>Ascomycota</taxon>
        <taxon>Pezizomycotina</taxon>
        <taxon>Sordariomycetes</taxon>
        <taxon>Hypocreomycetidae</taxon>
        <taxon>Glomerellales</taxon>
        <taxon>Plectosphaerellaceae</taxon>
        <taxon>Plectosphaerella</taxon>
    </lineage>
</organism>
<keyword evidence="2" id="KW-0472">Membrane</keyword>
<proteinExistence type="predicted"/>
<feature type="transmembrane region" description="Helical" evidence="2">
    <location>
        <begin position="23"/>
        <end position="42"/>
    </location>
</feature>
<evidence type="ECO:0000256" key="1">
    <source>
        <dbReference type="SAM" id="MobiDB-lite"/>
    </source>
</evidence>